<reference evidence="5 12" key="3">
    <citation type="submission" date="2019-11" db="EMBL/GenBank/DDBJ databases">
        <title>Complete genome sequence of Bacteroides dorei DSM 17855.</title>
        <authorList>
            <person name="Russell J.T."/>
        </authorList>
    </citation>
    <scope>NUCLEOTIDE SEQUENCE [LARGE SCALE GENOMIC DNA]</scope>
    <source>
        <strain evidence="5 12">DSM 17855</strain>
    </source>
</reference>
<dbReference type="AlphaFoldDB" id="A0A0K2HGS0"/>
<dbReference type="EMBL" id="SLTU01000003">
    <property type="protein sequence ID" value="TDA71677.1"/>
    <property type="molecule type" value="Genomic_DNA"/>
</dbReference>
<dbReference type="RefSeq" id="WP_007833862.1">
    <property type="nucleotide sequence ID" value="NZ_BAABYF010000001.1"/>
</dbReference>
<evidence type="ECO:0000313" key="6">
    <source>
        <dbReference type="EMBL" id="TDA71677.1"/>
    </source>
</evidence>
<name>A0A0K2HGS0_9BACT</name>
<dbReference type="GeneID" id="93449325"/>
<evidence type="ECO:0000313" key="5">
    <source>
        <dbReference type="EMBL" id="QJR78835.1"/>
    </source>
</evidence>
<evidence type="ECO:0000313" key="9">
    <source>
        <dbReference type="Proteomes" id="UP000294834"/>
    </source>
</evidence>
<evidence type="ECO:0000259" key="2">
    <source>
        <dbReference type="Pfam" id="PF03629"/>
    </source>
</evidence>
<dbReference type="InterPro" id="IPR052940">
    <property type="entry name" value="Carb_Esterase_6"/>
</dbReference>
<dbReference type="InterPro" id="IPR005181">
    <property type="entry name" value="SASA"/>
</dbReference>
<dbReference type="InterPro" id="IPR036514">
    <property type="entry name" value="SGNH_hydro_sf"/>
</dbReference>
<dbReference type="Proteomes" id="UP000347681">
    <property type="component" value="Unassembled WGS sequence"/>
</dbReference>
<reference evidence="8 9" key="2">
    <citation type="journal article" date="2019" name="Nat. Microbiol.">
        <title>Genomic variation and strain-specific functional adaptation in the human gut microbiome during early life.</title>
        <authorList>
            <person name="Vatanen T."/>
            <person name="Plichta D.R."/>
            <person name="Somani J."/>
            <person name="Munch P.C."/>
            <person name="Arthur T.D."/>
            <person name="Hall A.B."/>
            <person name="Rudolf S."/>
            <person name="Oakeley E.J."/>
            <person name="Ke X."/>
            <person name="Young R.A."/>
            <person name="Haiser H.J."/>
            <person name="Kolde R."/>
            <person name="Yassour M."/>
            <person name="Luopajarvi K."/>
            <person name="Siljander H."/>
            <person name="Virtanen S.M."/>
            <person name="Ilonen J."/>
            <person name="Uibo R."/>
            <person name="Tillmann V."/>
            <person name="Mokurov S."/>
            <person name="Dorshakova N."/>
            <person name="Porter J.A."/>
            <person name="McHardy A.C."/>
            <person name="Lahdesmaki H."/>
            <person name="Vlamakis H."/>
            <person name="Huttenhower C."/>
            <person name="Knip M."/>
            <person name="Xavier R.J."/>
        </authorList>
    </citation>
    <scope>NUCLEOTIDE SEQUENCE [LARGE SCALE GENOMIC DNA]</scope>
    <source>
        <strain evidence="6 8">RJX1047</strain>
        <strain evidence="7 9">RJX1052</strain>
    </source>
</reference>
<dbReference type="Proteomes" id="UP000294834">
    <property type="component" value="Unassembled WGS sequence"/>
</dbReference>
<proteinExistence type="predicted"/>
<sequence length="267" mass="30499">MKRLISLFLLTLGIILPILAQQKEIDVYLVGGQSNATGQAYVKNIPASFKIDTRVRIYYSRFLNKGEGSEQWNPLCQASETKNKFGIELSLGTKLQSLYPKPQIALIKHALSGSNLYQQWNPGNRQKNIRGEEYINFIKTVKDAIISLKQQGYRPIIKAMVWQQGEADARDIAGMEQSRQYSSNLKNFIEQIRKEFNSENMLFVYGTVIPIAASRFTGRELVRKAQFAVSNNSNSEFSVNNALLIPADDLQMLYNDYQIQHLKMMYI</sequence>
<evidence type="ECO:0000313" key="7">
    <source>
        <dbReference type="EMBL" id="TDB03633.1"/>
    </source>
</evidence>
<dbReference type="EMBL" id="CP046176">
    <property type="protein sequence ID" value="QJR78835.1"/>
    <property type="molecule type" value="Genomic_DNA"/>
</dbReference>
<feature type="domain" description="Sialate O-acetylesterase" evidence="2">
    <location>
        <begin position="25"/>
        <end position="253"/>
    </location>
</feature>
<dbReference type="PANTHER" id="PTHR31988">
    <property type="entry name" value="ESTERASE, PUTATIVE (DUF303)-RELATED"/>
    <property type="match status" value="1"/>
</dbReference>
<dbReference type="Proteomes" id="UP000481700">
    <property type="component" value="Unassembled WGS sequence"/>
</dbReference>
<dbReference type="Gene3D" id="3.40.50.1110">
    <property type="entry name" value="SGNH hydrolase"/>
    <property type="match status" value="1"/>
</dbReference>
<dbReference type="PANTHER" id="PTHR31988:SF19">
    <property type="entry name" value="9-O-ACETYL-N-ACETYLNEURAMINIC ACID DEACETYLASE-RELATED"/>
    <property type="match status" value="1"/>
</dbReference>
<gene>
    <name evidence="6" type="ORF">E1I98_22630</name>
    <name evidence="7" type="ORF">E1J06_20950</name>
    <name evidence="4" type="ORF">F2Y61_07455</name>
    <name evidence="3" type="ORF">F2Z07_03810</name>
    <name evidence="5" type="ORF">GKD17_21920</name>
</gene>
<evidence type="ECO:0000313" key="12">
    <source>
        <dbReference type="Proteomes" id="UP000500949"/>
    </source>
</evidence>
<keyword evidence="1" id="KW-0378">Hydrolase</keyword>
<reference evidence="10 11" key="1">
    <citation type="journal article" date="2019" name="Nat. Med.">
        <title>A library of human gut bacterial isolates paired with longitudinal multiomics data enables mechanistic microbiome research.</title>
        <authorList>
            <person name="Poyet M."/>
            <person name="Groussin M."/>
            <person name="Gibbons S.M."/>
            <person name="Avila-Pacheco J."/>
            <person name="Jiang X."/>
            <person name="Kearney S.M."/>
            <person name="Perrotta A.R."/>
            <person name="Berdy B."/>
            <person name="Zhao S."/>
            <person name="Lieberman T.D."/>
            <person name="Swanson P.K."/>
            <person name="Smith M."/>
            <person name="Roesemann S."/>
            <person name="Alexander J.E."/>
            <person name="Rich S.A."/>
            <person name="Livny J."/>
            <person name="Vlamakis H."/>
            <person name="Clish C."/>
            <person name="Bullock K."/>
            <person name="Deik A."/>
            <person name="Scott J."/>
            <person name="Pierce K.A."/>
            <person name="Xavier R.J."/>
            <person name="Alm E.J."/>
        </authorList>
    </citation>
    <scope>NUCLEOTIDE SEQUENCE [LARGE SCALE GENOMIC DNA]</scope>
    <source>
        <strain evidence="3 11">BIOML-A25</strain>
        <strain evidence="4 10">BIOML-A5</strain>
    </source>
</reference>
<dbReference type="GO" id="GO:0016788">
    <property type="term" value="F:hydrolase activity, acting on ester bonds"/>
    <property type="evidence" value="ECO:0007669"/>
    <property type="project" value="UniProtKB-ARBA"/>
</dbReference>
<protein>
    <submittedName>
        <fullName evidence="3">Sialate O-acetylesterase</fullName>
    </submittedName>
</protein>
<evidence type="ECO:0000313" key="11">
    <source>
        <dbReference type="Proteomes" id="UP000481700"/>
    </source>
</evidence>
<accession>A0A0K2HGS0</accession>
<dbReference type="Proteomes" id="UP000294527">
    <property type="component" value="Unassembled WGS sequence"/>
</dbReference>
<dbReference type="EMBL" id="SLTX01000002">
    <property type="protein sequence ID" value="TDB03633.1"/>
    <property type="molecule type" value="Genomic_DNA"/>
</dbReference>
<dbReference type="EMBL" id="VVZV01000003">
    <property type="protein sequence ID" value="KAA5323537.1"/>
    <property type="molecule type" value="Genomic_DNA"/>
</dbReference>
<dbReference type="SUPFAM" id="SSF52266">
    <property type="entry name" value="SGNH hydrolase"/>
    <property type="match status" value="1"/>
</dbReference>
<evidence type="ECO:0000313" key="3">
    <source>
        <dbReference type="EMBL" id="KAA5323537.1"/>
    </source>
</evidence>
<dbReference type="Proteomes" id="UP000500949">
    <property type="component" value="Chromosome"/>
</dbReference>
<evidence type="ECO:0000313" key="8">
    <source>
        <dbReference type="Proteomes" id="UP000294527"/>
    </source>
</evidence>
<dbReference type="KEGG" id="bdh:GV66_06610"/>
<dbReference type="Pfam" id="PF03629">
    <property type="entry name" value="SASA"/>
    <property type="match status" value="1"/>
</dbReference>
<evidence type="ECO:0000313" key="4">
    <source>
        <dbReference type="EMBL" id="KAA5384120.1"/>
    </source>
</evidence>
<organism evidence="6 8">
    <name type="scientific">Phocaeicola dorei</name>
    <dbReference type="NCBI Taxonomy" id="357276"/>
    <lineage>
        <taxon>Bacteria</taxon>
        <taxon>Pseudomonadati</taxon>
        <taxon>Bacteroidota</taxon>
        <taxon>Bacteroidia</taxon>
        <taxon>Bacteroidales</taxon>
        <taxon>Bacteroidaceae</taxon>
        <taxon>Phocaeicola</taxon>
    </lineage>
</organism>
<evidence type="ECO:0000256" key="1">
    <source>
        <dbReference type="ARBA" id="ARBA00022801"/>
    </source>
</evidence>
<evidence type="ECO:0000313" key="10">
    <source>
        <dbReference type="Proteomes" id="UP000347681"/>
    </source>
</evidence>
<dbReference type="EMBL" id="VVZB01000003">
    <property type="protein sequence ID" value="KAA5384120.1"/>
    <property type="molecule type" value="Genomic_DNA"/>
</dbReference>